<proteinExistence type="predicted"/>
<gene>
    <name evidence="1" type="ORF">KP004_03295</name>
</gene>
<accession>A0ABX8JA26</accession>
<dbReference type="EMBL" id="CP076723">
    <property type="protein sequence ID" value="QWV94232.1"/>
    <property type="molecule type" value="Genomic_DNA"/>
</dbReference>
<dbReference type="Proteomes" id="UP000683557">
    <property type="component" value="Chromosome"/>
</dbReference>
<reference evidence="1 2" key="1">
    <citation type="submission" date="2021-06" db="EMBL/GenBank/DDBJ databases">
        <title>Gemonas diversity in paddy soil.</title>
        <authorList>
            <person name="Liu G."/>
        </authorList>
    </citation>
    <scope>NUCLEOTIDE SEQUENCE [LARGE SCALE GENOMIC DNA]</scope>
    <source>
        <strain evidence="1 2">RG10</strain>
    </source>
</reference>
<keyword evidence="2" id="KW-1185">Reference proteome</keyword>
<sequence>MCIAVVGNEKTVGWDWMTAAARAGFDLRMVHPDLVATLERMEGVDALVIASEGVSGEVQERAVQIACARGIPSMCASCEAAPFCHAKSLANHLSISGGCAPTVP</sequence>
<evidence type="ECO:0000313" key="1">
    <source>
        <dbReference type="EMBL" id="QWV94232.1"/>
    </source>
</evidence>
<organism evidence="1 2">
    <name type="scientific">Geomonas oryzisoli</name>
    <dbReference type="NCBI Taxonomy" id="2847992"/>
    <lineage>
        <taxon>Bacteria</taxon>
        <taxon>Pseudomonadati</taxon>
        <taxon>Thermodesulfobacteriota</taxon>
        <taxon>Desulfuromonadia</taxon>
        <taxon>Geobacterales</taxon>
        <taxon>Geobacteraceae</taxon>
        <taxon>Geomonas</taxon>
    </lineage>
</organism>
<name>A0ABX8JA26_9BACT</name>
<evidence type="ECO:0008006" key="3">
    <source>
        <dbReference type="Google" id="ProtNLM"/>
    </source>
</evidence>
<evidence type="ECO:0000313" key="2">
    <source>
        <dbReference type="Proteomes" id="UP000683557"/>
    </source>
</evidence>
<protein>
    <recommendedName>
        <fullName evidence="3">DUF2325 domain-containing protein</fullName>
    </recommendedName>
</protein>
<dbReference type="RefSeq" id="WP_216800961.1">
    <property type="nucleotide sequence ID" value="NZ_CP076723.1"/>
</dbReference>